<keyword evidence="3" id="KW-1185">Reference proteome</keyword>
<dbReference type="KEGG" id="esj:SJ05684_c36390"/>
<feature type="transmembrane region" description="Helical" evidence="1">
    <location>
        <begin position="119"/>
        <end position="138"/>
    </location>
</feature>
<proteinExistence type="predicted"/>
<accession>A0A249PH43</accession>
<feature type="transmembrane region" description="Helical" evidence="1">
    <location>
        <begin position="174"/>
        <end position="205"/>
    </location>
</feature>
<feature type="transmembrane region" description="Helical" evidence="1">
    <location>
        <begin position="276"/>
        <end position="297"/>
    </location>
</feature>
<dbReference type="Proteomes" id="UP000217211">
    <property type="component" value="Chromosome"/>
</dbReference>
<evidence type="ECO:0000256" key="1">
    <source>
        <dbReference type="SAM" id="Phobius"/>
    </source>
</evidence>
<feature type="transmembrane region" description="Helical" evidence="1">
    <location>
        <begin position="212"/>
        <end position="235"/>
    </location>
</feature>
<organism evidence="2 3">
    <name type="scientific">Sinorhizobium sojae CCBAU 05684</name>
    <dbReference type="NCBI Taxonomy" id="716928"/>
    <lineage>
        <taxon>Bacteria</taxon>
        <taxon>Pseudomonadati</taxon>
        <taxon>Pseudomonadota</taxon>
        <taxon>Alphaproteobacteria</taxon>
        <taxon>Hyphomicrobiales</taxon>
        <taxon>Rhizobiaceae</taxon>
        <taxon>Sinorhizobium/Ensifer group</taxon>
        <taxon>Sinorhizobium</taxon>
    </lineage>
</organism>
<keyword evidence="1" id="KW-0472">Membrane</keyword>
<reference evidence="2 3" key="1">
    <citation type="submission" date="2017-08" db="EMBL/GenBank/DDBJ databases">
        <title>Multipartite genome sequences of Sinorhizobium species nodulating soybeans.</title>
        <authorList>
            <person name="Tian C.F."/>
        </authorList>
    </citation>
    <scope>NUCLEOTIDE SEQUENCE [LARGE SCALE GENOMIC DNA]</scope>
    <source>
        <strain evidence="2 3">CCBAU 05684</strain>
    </source>
</reference>
<feature type="transmembrane region" description="Helical" evidence="1">
    <location>
        <begin position="247"/>
        <end position="269"/>
    </location>
</feature>
<dbReference type="AlphaFoldDB" id="A0A249PH43"/>
<feature type="transmembrane region" description="Helical" evidence="1">
    <location>
        <begin position="415"/>
        <end position="435"/>
    </location>
</feature>
<keyword evidence="1" id="KW-0812">Transmembrane</keyword>
<gene>
    <name evidence="2" type="ORF">SJ05684_c36390</name>
</gene>
<evidence type="ECO:0000313" key="2">
    <source>
        <dbReference type="EMBL" id="ASY65052.1"/>
    </source>
</evidence>
<feature type="transmembrane region" description="Helical" evidence="1">
    <location>
        <begin position="335"/>
        <end position="355"/>
    </location>
</feature>
<evidence type="ECO:0000313" key="3">
    <source>
        <dbReference type="Proteomes" id="UP000217211"/>
    </source>
</evidence>
<feature type="transmembrane region" description="Helical" evidence="1">
    <location>
        <begin position="386"/>
        <end position="403"/>
    </location>
</feature>
<feature type="transmembrane region" description="Helical" evidence="1">
    <location>
        <begin position="94"/>
        <end position="113"/>
    </location>
</feature>
<name>A0A249PH43_9HYPH</name>
<protein>
    <submittedName>
        <fullName evidence="2">Uncharacterized protein</fullName>
    </submittedName>
</protein>
<keyword evidence="1" id="KW-1133">Transmembrane helix</keyword>
<dbReference type="EMBL" id="CP023067">
    <property type="protein sequence ID" value="ASY65052.1"/>
    <property type="molecule type" value="Genomic_DNA"/>
</dbReference>
<feature type="transmembrane region" description="Helical" evidence="1">
    <location>
        <begin position="362"/>
        <end position="380"/>
    </location>
</feature>
<dbReference type="eggNOG" id="COG1287">
    <property type="taxonomic scope" value="Bacteria"/>
</dbReference>
<dbReference type="STRING" id="716928.GCA_000261485_01661"/>
<sequence length="583" mass="62341">MSWAVLGYGLSVVVFLCGKMIRAADYVGRDNDDVMRLVQVRDLLAGQSWFDLTQVRLGLDGGTLMHWSRLIDLPIAALITLFKPFAGAESAEAMALAVWPMILVLPLMAAMGLAGRRAGGPQCMHFCLFFTAIFVVTSNRFQAGSIDHHNVQLVLAAVMIAMLVDRQYRAESFAIAGVAAALAIAIGAETTPFVAVICLLVAVLWACEGQRFAAAATAFGAALATTVSAAFFLTVPPHLYAAVTCDSLSLAFFSLSALGGGLLAVSALAASRLGRFGRLLVLGLNGVITAGFALGIAPQCLKNPLDDLDPLLWELWLDNVTEAQSFLALARQGSGGLGAFYFSGFFALAICAWRIRRRDRVALHLILGSLVLVTWCIALMQVRGAVFSNLIAILPASLLLVDLRTNSMRERRRALASLIYAVAVLVSVPAVWALAGELATNGAADLAGNGDRRQGWGLCTSAEAMTDLRQLPPTLVVDPSNMGASILRFTEHRALSAPYHRNPEGMLTELRIGLAAPEEAAHMLRRLGNPVIAFCAKDPQTRLVIEKAHDGLYSQLNAGKVPDFLDALPVTPGTGLKLFRLKH</sequence>